<organism evidence="2 3">
    <name type="scientific">Saccharibacillus kuerlensis</name>
    <dbReference type="NCBI Taxonomy" id="459527"/>
    <lineage>
        <taxon>Bacteria</taxon>
        <taxon>Bacillati</taxon>
        <taxon>Bacillota</taxon>
        <taxon>Bacilli</taxon>
        <taxon>Bacillales</taxon>
        <taxon>Paenibacillaceae</taxon>
        <taxon>Saccharibacillus</taxon>
    </lineage>
</organism>
<comment type="caution">
    <text evidence="2">The sequence shown here is derived from an EMBL/GenBank/DDBJ whole genome shotgun (WGS) entry which is preliminary data.</text>
</comment>
<dbReference type="PANTHER" id="PTHR36444">
    <property type="entry name" value="TRANSCRIPTIONAL REGULATOR PROTEIN YOBU-RELATED"/>
    <property type="match status" value="1"/>
</dbReference>
<dbReference type="Gene3D" id="3.20.80.10">
    <property type="entry name" value="Regulatory factor, effector binding domain"/>
    <property type="match status" value="1"/>
</dbReference>
<accession>A0ABQ2LAC4</accession>
<proteinExistence type="predicted"/>
<keyword evidence="3" id="KW-1185">Reference proteome</keyword>
<dbReference type="PANTHER" id="PTHR36444:SF2">
    <property type="entry name" value="TRANSCRIPTIONAL REGULATOR PROTEIN YOBU-RELATED"/>
    <property type="match status" value="1"/>
</dbReference>
<evidence type="ECO:0000313" key="3">
    <source>
        <dbReference type="Proteomes" id="UP000606653"/>
    </source>
</evidence>
<gene>
    <name evidence="2" type="ORF">GCM10010969_37760</name>
</gene>
<evidence type="ECO:0000259" key="1">
    <source>
        <dbReference type="SMART" id="SM00871"/>
    </source>
</evidence>
<dbReference type="InterPro" id="IPR053182">
    <property type="entry name" value="YobU-like_regulator"/>
</dbReference>
<dbReference type="EMBL" id="BMLN01000015">
    <property type="protein sequence ID" value="GGO08360.1"/>
    <property type="molecule type" value="Genomic_DNA"/>
</dbReference>
<name>A0ABQ2LAC4_9BACL</name>
<reference evidence="3" key="1">
    <citation type="journal article" date="2019" name="Int. J. Syst. Evol. Microbiol.">
        <title>The Global Catalogue of Microorganisms (GCM) 10K type strain sequencing project: providing services to taxonomists for standard genome sequencing and annotation.</title>
        <authorList>
            <consortium name="The Broad Institute Genomics Platform"/>
            <consortium name="The Broad Institute Genome Sequencing Center for Infectious Disease"/>
            <person name="Wu L."/>
            <person name="Ma J."/>
        </authorList>
    </citation>
    <scope>NUCLEOTIDE SEQUENCE [LARGE SCALE GENOMIC DNA]</scope>
    <source>
        <strain evidence="3">CGMCC 1.6964</strain>
    </source>
</reference>
<dbReference type="Proteomes" id="UP000606653">
    <property type="component" value="Unassembled WGS sequence"/>
</dbReference>
<protein>
    <recommendedName>
        <fullName evidence="1">AraC effector-binding domain-containing protein</fullName>
    </recommendedName>
</protein>
<dbReference type="InterPro" id="IPR010499">
    <property type="entry name" value="AraC_E-bd"/>
</dbReference>
<dbReference type="SMART" id="SM00871">
    <property type="entry name" value="AraC_E_bind"/>
    <property type="match status" value="1"/>
</dbReference>
<dbReference type="InterPro" id="IPR011256">
    <property type="entry name" value="Reg_factor_effector_dom_sf"/>
</dbReference>
<feature type="domain" description="AraC effector-binding" evidence="1">
    <location>
        <begin position="1"/>
        <end position="158"/>
    </location>
</feature>
<dbReference type="InterPro" id="IPR029441">
    <property type="entry name" value="Cass2"/>
</dbReference>
<evidence type="ECO:0000313" key="2">
    <source>
        <dbReference type="EMBL" id="GGO08360.1"/>
    </source>
</evidence>
<dbReference type="Pfam" id="PF14526">
    <property type="entry name" value="Cass2"/>
    <property type="match status" value="1"/>
</dbReference>
<sequence length="158" mass="18217">MEAKEVVLPEFAVVGLKIEGNLEEFNAGLAKDTYHSLKSKMNEIPNRKNEKVIMIQIYPMKPGFDPVKDRFTQIMGYEVTDESVVPEGMIRHSIPESKYATCTHKGLEADIGQTYDSLYGEWIRSRGSEPKGYDFEVWDERYQPESEQNEIDMFVALR</sequence>
<dbReference type="RefSeq" id="WP_018978901.1">
    <property type="nucleotide sequence ID" value="NZ_BMLN01000015.1"/>
</dbReference>
<dbReference type="SUPFAM" id="SSF55136">
    <property type="entry name" value="Probable bacterial effector-binding domain"/>
    <property type="match status" value="1"/>
</dbReference>